<gene>
    <name evidence="1" type="ORF">FUA22_04835</name>
</gene>
<dbReference type="InterPro" id="IPR011009">
    <property type="entry name" value="Kinase-like_dom_sf"/>
</dbReference>
<organism evidence="1 2">
    <name type="scientific">Seonamhaeicola maritimus</name>
    <dbReference type="NCBI Taxonomy" id="2591822"/>
    <lineage>
        <taxon>Bacteria</taxon>
        <taxon>Pseudomonadati</taxon>
        <taxon>Bacteroidota</taxon>
        <taxon>Flavobacteriia</taxon>
        <taxon>Flavobacteriales</taxon>
        <taxon>Flavobacteriaceae</taxon>
    </lineage>
</organism>
<evidence type="ECO:0000313" key="2">
    <source>
        <dbReference type="Proteomes" id="UP000321080"/>
    </source>
</evidence>
<reference evidence="1 2" key="1">
    <citation type="submission" date="2019-08" db="EMBL/GenBank/DDBJ databases">
        <title>Seonamhaeicola sediminis sp. nov., isolated from marine sediment.</title>
        <authorList>
            <person name="Cao W.R."/>
        </authorList>
    </citation>
    <scope>NUCLEOTIDE SEQUENCE [LARGE SCALE GENOMIC DNA]</scope>
    <source>
        <strain evidence="1 2">1505</strain>
    </source>
</reference>
<proteinExistence type="predicted"/>
<comment type="caution">
    <text evidence="1">The sequence shown here is derived from an EMBL/GenBank/DDBJ whole genome shotgun (WGS) entry which is preliminary data.</text>
</comment>
<keyword evidence="2" id="KW-1185">Reference proteome</keyword>
<dbReference type="AlphaFoldDB" id="A0A5C7GLQ0"/>
<protein>
    <submittedName>
        <fullName evidence="1">Kdo domain containing protein</fullName>
    </submittedName>
</protein>
<sequence length="254" mass="30116">MKENSLFSKDVKNENRTQLKSIILGFDALKGGVGKRNIIKIIDFNGSNINIKAFKIPNVINQLVYSFFRKSKAQRSFEYANRLTKMGVGTPKPLAYFEFKSGLLFKRSFYVSEQLDCDLTYRELTKDFDIPNYDAILREFTRFTFSLHEKGIHFLDHSPGNTLIKRNGKDFNFYLVDLNRMKFGNLDFETRIKNFSRLTIHKSMVEVMSDEYANCSGEDYNKIFSLMWSETERFQEKFYRKKRLKKKFKFWKSV</sequence>
<dbReference type="SUPFAM" id="SSF56112">
    <property type="entry name" value="Protein kinase-like (PK-like)"/>
    <property type="match status" value="1"/>
</dbReference>
<dbReference type="RefSeq" id="WP_147766705.1">
    <property type="nucleotide sequence ID" value="NZ_VRKQ01000008.1"/>
</dbReference>
<dbReference type="OrthoDB" id="9773772at2"/>
<evidence type="ECO:0000313" key="1">
    <source>
        <dbReference type="EMBL" id="TXG39204.1"/>
    </source>
</evidence>
<dbReference type="Proteomes" id="UP000321080">
    <property type="component" value="Unassembled WGS sequence"/>
</dbReference>
<dbReference type="Pfam" id="PF06293">
    <property type="entry name" value="Kdo"/>
    <property type="match status" value="1"/>
</dbReference>
<accession>A0A5C7GLQ0</accession>
<name>A0A5C7GLQ0_9FLAO</name>
<dbReference type="EMBL" id="VRKQ01000008">
    <property type="protein sequence ID" value="TXG39204.1"/>
    <property type="molecule type" value="Genomic_DNA"/>
</dbReference>